<dbReference type="Pfam" id="PF06202">
    <property type="entry name" value="GDE_C"/>
    <property type="match status" value="1"/>
</dbReference>
<protein>
    <submittedName>
        <fullName evidence="2">Glycogen debranching enzyme</fullName>
    </submittedName>
</protein>
<reference evidence="2" key="1">
    <citation type="submission" date="2023-03" db="EMBL/GenBank/DDBJ databases">
        <authorList>
            <person name="Steffen K."/>
            <person name="Cardenas P."/>
        </authorList>
    </citation>
    <scope>NUCLEOTIDE SEQUENCE</scope>
</reference>
<evidence type="ECO:0000313" key="2">
    <source>
        <dbReference type="EMBL" id="CAI8019688.1"/>
    </source>
</evidence>
<dbReference type="PANTHER" id="PTHR10569">
    <property type="entry name" value="GLYCOGEN DEBRANCHING ENZYME"/>
    <property type="match status" value="1"/>
</dbReference>
<dbReference type="AlphaFoldDB" id="A0AA35WFL7"/>
<dbReference type="PANTHER" id="PTHR10569:SF2">
    <property type="entry name" value="GLYCOGEN DEBRANCHING ENZYME"/>
    <property type="match status" value="1"/>
</dbReference>
<dbReference type="Proteomes" id="UP001174909">
    <property type="component" value="Unassembled WGS sequence"/>
</dbReference>
<dbReference type="GO" id="GO:0004134">
    <property type="term" value="F:4-alpha-glucanotransferase activity"/>
    <property type="evidence" value="ECO:0007669"/>
    <property type="project" value="InterPro"/>
</dbReference>
<dbReference type="GO" id="GO:0005980">
    <property type="term" value="P:glycogen catabolic process"/>
    <property type="evidence" value="ECO:0007669"/>
    <property type="project" value="InterPro"/>
</dbReference>
<dbReference type="InterPro" id="IPR032790">
    <property type="entry name" value="GDE_C"/>
</dbReference>
<organism evidence="2 3">
    <name type="scientific">Geodia barretti</name>
    <name type="common">Barrett's horny sponge</name>
    <dbReference type="NCBI Taxonomy" id="519541"/>
    <lineage>
        <taxon>Eukaryota</taxon>
        <taxon>Metazoa</taxon>
        <taxon>Porifera</taxon>
        <taxon>Demospongiae</taxon>
        <taxon>Heteroscleromorpha</taxon>
        <taxon>Tetractinellida</taxon>
        <taxon>Astrophorina</taxon>
        <taxon>Geodiidae</taxon>
        <taxon>Geodia</taxon>
    </lineage>
</organism>
<sequence length="300" mass="32694">MTPPGFNVEVGVDEGTGFVYGGSVHNCGTWMDKVGESTWAGNKGAPATPRNGSAVELVGLSYSAIQWLHQLSQLGQFPYSRVNLPSDDPHSRRTLDILQMGVTHQRKLRAPFLGPVDRNLASQKEGTQASYLHRTGMYKDCVGSTQRYANYQLRPNFPSRWSSPGAVLAGECLDGTADGRGVVLGPLGMRTLDPRVEMGGEERRVYYTIVVTIRAVEDYVYNGYYINSVDSGNYNTAKVSTTTKAPSGCGWWDTSSAHGSSLPTEMESKSRDNLSLIHSVLSTHAQALQDSPWKDSPNSP</sequence>
<name>A0AA35WFL7_GEOBA</name>
<dbReference type="GO" id="GO:0004135">
    <property type="term" value="F:amylo-alpha-1,6-glucosidase activity"/>
    <property type="evidence" value="ECO:0007669"/>
    <property type="project" value="InterPro"/>
</dbReference>
<proteinExistence type="predicted"/>
<feature type="domain" description="Glycogen debranching enzyme C-terminal" evidence="1">
    <location>
        <begin position="5"/>
        <end position="195"/>
    </location>
</feature>
<comment type="caution">
    <text evidence="2">The sequence shown here is derived from an EMBL/GenBank/DDBJ whole genome shotgun (WGS) entry which is preliminary data.</text>
</comment>
<evidence type="ECO:0000313" key="3">
    <source>
        <dbReference type="Proteomes" id="UP001174909"/>
    </source>
</evidence>
<dbReference type="InterPro" id="IPR010401">
    <property type="entry name" value="AGL/Gdb1"/>
</dbReference>
<accession>A0AA35WFL7</accession>
<feature type="non-terminal residue" evidence="2">
    <location>
        <position position="1"/>
    </location>
</feature>
<dbReference type="EMBL" id="CASHTH010001771">
    <property type="protein sequence ID" value="CAI8019688.1"/>
    <property type="molecule type" value="Genomic_DNA"/>
</dbReference>
<keyword evidence="3" id="KW-1185">Reference proteome</keyword>
<gene>
    <name evidence="2" type="ORF">GBAR_LOCUS11822</name>
</gene>
<evidence type="ECO:0000259" key="1">
    <source>
        <dbReference type="Pfam" id="PF06202"/>
    </source>
</evidence>